<dbReference type="GO" id="GO:0009288">
    <property type="term" value="C:bacterial-type flagellum"/>
    <property type="evidence" value="ECO:0007669"/>
    <property type="project" value="InterPro"/>
</dbReference>
<evidence type="ECO:0000313" key="13">
    <source>
        <dbReference type="Proteomes" id="UP000199075"/>
    </source>
</evidence>
<keyword evidence="12" id="KW-0282">Flagellum</keyword>
<protein>
    <recommendedName>
        <fullName evidence="4">Flagellar assembly protein FliH</fullName>
    </recommendedName>
</protein>
<dbReference type="InterPro" id="IPR018035">
    <property type="entry name" value="Flagellar_FliH/T3SS_HrpE"/>
</dbReference>
<keyword evidence="13" id="KW-1185">Reference proteome</keyword>
<feature type="compositionally biased region" description="Basic and acidic residues" evidence="10">
    <location>
        <begin position="75"/>
        <end position="98"/>
    </location>
</feature>
<feature type="region of interest" description="Disordered" evidence="10">
    <location>
        <begin position="233"/>
        <end position="263"/>
    </location>
</feature>
<dbReference type="GO" id="GO:0005829">
    <property type="term" value="C:cytosol"/>
    <property type="evidence" value="ECO:0007669"/>
    <property type="project" value="TreeGrafter"/>
</dbReference>
<dbReference type="NCBIfam" id="NF004270">
    <property type="entry name" value="PRK05687.2-1"/>
    <property type="match status" value="1"/>
</dbReference>
<feature type="compositionally biased region" description="Basic and acidic residues" evidence="10">
    <location>
        <begin position="244"/>
        <end position="263"/>
    </location>
</feature>
<keyword evidence="8" id="KW-0653">Protein transport</keyword>
<evidence type="ECO:0000256" key="10">
    <source>
        <dbReference type="SAM" id="MobiDB-lite"/>
    </source>
</evidence>
<dbReference type="GO" id="GO:0003774">
    <property type="term" value="F:cytoskeletal motor activity"/>
    <property type="evidence" value="ECO:0007669"/>
    <property type="project" value="InterPro"/>
</dbReference>
<gene>
    <name evidence="12" type="ORF">SAMN04487957_102238</name>
</gene>
<dbReference type="OrthoDB" id="6415116at2"/>
<evidence type="ECO:0000256" key="8">
    <source>
        <dbReference type="ARBA" id="ARBA00022927"/>
    </source>
</evidence>
<dbReference type="Proteomes" id="UP000199075">
    <property type="component" value="Unassembled WGS sequence"/>
</dbReference>
<dbReference type="PRINTS" id="PR01003">
    <property type="entry name" value="FLGFLIH"/>
</dbReference>
<keyword evidence="5" id="KW-0813">Transport</keyword>
<proteinExistence type="inferred from homology"/>
<evidence type="ECO:0000256" key="5">
    <source>
        <dbReference type="ARBA" id="ARBA00022448"/>
    </source>
</evidence>
<dbReference type="AlphaFoldDB" id="A0A1H0EY55"/>
<dbReference type="RefSeq" id="WP_089677096.1">
    <property type="nucleotide sequence ID" value="NZ_FNIV01000002.1"/>
</dbReference>
<dbReference type="PANTHER" id="PTHR34982">
    <property type="entry name" value="YOP PROTEINS TRANSLOCATION PROTEIN L"/>
    <property type="match status" value="1"/>
</dbReference>
<evidence type="ECO:0000256" key="7">
    <source>
        <dbReference type="ARBA" id="ARBA00022795"/>
    </source>
</evidence>
<dbReference type="GO" id="GO:0044781">
    <property type="term" value="P:bacterial-type flagellum organization"/>
    <property type="evidence" value="ECO:0007669"/>
    <property type="project" value="UniProtKB-KW"/>
</dbReference>
<sequence length="263" mass="29651">MSDASRFDPGGQQGPWQRWEMGELRSPRAAARHAEAASVDPAAEAQRREQSRRQAELRALRERAMEEGRQAGYREGLEQGHTEGLEKGLEEGRRQAQEELEARKREVLAPLGELARQFGEALDTLDDTIAEDLVDLALETGRQLAGDALKSRPRQVLELVRTLLHTEPPLLGQQRLWLHPLDHKLVDKHLGEELAAAGWKLQPDDQLSRGGCRVTSASGELDATWETRWQAVKAQVRRRQPANSKDKTESSENTDKDQEEKRP</sequence>
<evidence type="ECO:0000256" key="3">
    <source>
        <dbReference type="ARBA" id="ARBA00006602"/>
    </source>
</evidence>
<reference evidence="13" key="1">
    <citation type="submission" date="2016-10" db="EMBL/GenBank/DDBJ databases">
        <authorList>
            <person name="Varghese N."/>
            <person name="Submissions S."/>
        </authorList>
    </citation>
    <scope>NUCLEOTIDE SEQUENCE [LARGE SCALE GENOMIC DNA]</scope>
    <source>
        <strain evidence="13">CGMCC 1.6444</strain>
    </source>
</reference>
<dbReference type="GO" id="GO:0071973">
    <property type="term" value="P:bacterial-type flagellum-dependent cell motility"/>
    <property type="evidence" value="ECO:0007669"/>
    <property type="project" value="InterPro"/>
</dbReference>
<dbReference type="Pfam" id="PF02108">
    <property type="entry name" value="FliH"/>
    <property type="match status" value="1"/>
</dbReference>
<keyword evidence="12" id="KW-0966">Cell projection</keyword>
<comment type="subcellular location">
    <subcellularLocation>
        <location evidence="2">Cytoplasm</location>
    </subcellularLocation>
</comment>
<accession>A0A1H0EY55</accession>
<comment type="similarity">
    <text evidence="3">Belongs to the FliH family.</text>
</comment>
<feature type="compositionally biased region" description="Basic and acidic residues" evidence="10">
    <location>
        <begin position="45"/>
        <end position="69"/>
    </location>
</feature>
<dbReference type="EMBL" id="FNIV01000002">
    <property type="protein sequence ID" value="SDN87229.1"/>
    <property type="molecule type" value="Genomic_DNA"/>
</dbReference>
<evidence type="ECO:0000259" key="11">
    <source>
        <dbReference type="Pfam" id="PF02108"/>
    </source>
</evidence>
<keyword evidence="7" id="KW-1005">Bacterial flagellum biogenesis</keyword>
<keyword evidence="9" id="KW-1006">Bacterial flagellum protein export</keyword>
<evidence type="ECO:0000313" key="12">
    <source>
        <dbReference type="EMBL" id="SDN87229.1"/>
    </source>
</evidence>
<organism evidence="12 13">
    <name type="scientific">Halomonas shengliensis</name>
    <dbReference type="NCBI Taxonomy" id="419597"/>
    <lineage>
        <taxon>Bacteria</taxon>
        <taxon>Pseudomonadati</taxon>
        <taxon>Pseudomonadota</taxon>
        <taxon>Gammaproteobacteria</taxon>
        <taxon>Oceanospirillales</taxon>
        <taxon>Halomonadaceae</taxon>
        <taxon>Halomonas</taxon>
    </lineage>
</organism>
<evidence type="ECO:0000256" key="1">
    <source>
        <dbReference type="ARBA" id="ARBA00003041"/>
    </source>
</evidence>
<evidence type="ECO:0000256" key="9">
    <source>
        <dbReference type="ARBA" id="ARBA00023225"/>
    </source>
</evidence>
<feature type="region of interest" description="Disordered" evidence="10">
    <location>
        <begin position="1"/>
        <end position="98"/>
    </location>
</feature>
<evidence type="ECO:0000256" key="2">
    <source>
        <dbReference type="ARBA" id="ARBA00004496"/>
    </source>
</evidence>
<name>A0A1H0EY55_9GAMM</name>
<dbReference type="PANTHER" id="PTHR34982:SF1">
    <property type="entry name" value="FLAGELLAR ASSEMBLY PROTEIN FLIH"/>
    <property type="match status" value="1"/>
</dbReference>
<evidence type="ECO:0000256" key="6">
    <source>
        <dbReference type="ARBA" id="ARBA00022490"/>
    </source>
</evidence>
<dbReference type="InterPro" id="IPR051472">
    <property type="entry name" value="T3SS_Stator/FliH"/>
</dbReference>
<dbReference type="GO" id="GO:0015031">
    <property type="term" value="P:protein transport"/>
    <property type="evidence" value="ECO:0007669"/>
    <property type="project" value="UniProtKB-KW"/>
</dbReference>
<comment type="function">
    <text evidence="1">Needed for flagellar regrowth and assembly.</text>
</comment>
<feature type="domain" description="Flagellar assembly protein FliH/Type III secretion system HrpE" evidence="11">
    <location>
        <begin position="107"/>
        <end position="231"/>
    </location>
</feature>
<dbReference type="STRING" id="419597.SAMN04487957_102238"/>
<evidence type="ECO:0000256" key="4">
    <source>
        <dbReference type="ARBA" id="ARBA00016507"/>
    </source>
</evidence>
<keyword evidence="6" id="KW-0963">Cytoplasm</keyword>
<dbReference type="InterPro" id="IPR000563">
    <property type="entry name" value="Flag_FliH"/>
</dbReference>
<keyword evidence="12" id="KW-0969">Cilium</keyword>